<sequence>MEESSKEEIYHEKQRLQFCLLHALNNLLQGKDLFNRADLDAIANQLVHIDLQKENWNPLSLIFKPHHNTLTGNYDINVLIAALEGKGKKVVWHDRRNGASSIDLSLSEEHLIGIILNIPVSKYGGLWRSRHWVALKRIDGLWYNLDSDLDGPKPLKHEEEVREFLDDIISQGGELLILMEFMKKLRRGYYLNNLIALVCVFVSVSCLLVLLLSILRLPDIPLERRDLEFLHPLKFGKRSNEEGRLGELGKRMVAMLPDDLAFTVFVPSEKAFERDLKLLANDSLGQQKENDTFAILSRVLGFSAVPQHLPSVAVPLDGEISFDSVSGFRLDATRVSGETLVVNTVPSEQIDLSKGEIIIHIMCGVIMDPEFAGDHAVGRTEQEQRLVREWYCSQTEYM</sequence>
<keyword evidence="6 7" id="KW-0378">Hydrolase</keyword>
<protein>
    <recommendedName>
        <fullName evidence="3">ubiquitinyl hydrolase 1</fullName>
        <ecNumber evidence="3">3.4.19.12</ecNumber>
    </recommendedName>
</protein>
<keyword evidence="4" id="KW-0645">Protease</keyword>
<dbReference type="SMART" id="SM01246">
    <property type="entry name" value="Josephin"/>
    <property type="match status" value="1"/>
</dbReference>
<feature type="active site" evidence="7">
    <location>
        <position position="19"/>
    </location>
</feature>
<feature type="transmembrane region" description="Helical" evidence="8">
    <location>
        <begin position="189"/>
        <end position="215"/>
    </location>
</feature>
<name>A0A3S3P9Q1_9MAGN</name>
<dbReference type="STRING" id="337451.A0A3S3P9Q1"/>
<dbReference type="OrthoDB" id="422700at2759"/>
<evidence type="ECO:0000256" key="1">
    <source>
        <dbReference type="ARBA" id="ARBA00000707"/>
    </source>
</evidence>
<dbReference type="AlphaFoldDB" id="A0A3S3P9Q1"/>
<dbReference type="GO" id="GO:0006508">
    <property type="term" value="P:proteolysis"/>
    <property type="evidence" value="ECO:0007669"/>
    <property type="project" value="UniProtKB-KW"/>
</dbReference>
<evidence type="ECO:0000256" key="3">
    <source>
        <dbReference type="ARBA" id="ARBA00012759"/>
    </source>
</evidence>
<dbReference type="Gene3D" id="2.30.180.10">
    <property type="entry name" value="FAS1 domain"/>
    <property type="match status" value="1"/>
</dbReference>
<dbReference type="PROSITE" id="PS50957">
    <property type="entry name" value="JOSEPHIN"/>
    <property type="match status" value="1"/>
</dbReference>
<dbReference type="PANTHER" id="PTHR13291:SF0">
    <property type="entry name" value="JOSEPHIN-LIKE PROTEIN"/>
    <property type="match status" value="1"/>
</dbReference>
<comment type="caution">
    <text evidence="11">The sequence shown here is derived from an EMBL/GenBank/DDBJ whole genome shotgun (WGS) entry which is preliminary data.</text>
</comment>
<dbReference type="InterPro" id="IPR040053">
    <property type="entry name" value="JOSD1/2"/>
</dbReference>
<evidence type="ECO:0000259" key="10">
    <source>
        <dbReference type="PROSITE" id="PS50957"/>
    </source>
</evidence>
<organism evidence="11 12">
    <name type="scientific">Cinnamomum micranthum f. kanehirae</name>
    <dbReference type="NCBI Taxonomy" id="337451"/>
    <lineage>
        <taxon>Eukaryota</taxon>
        <taxon>Viridiplantae</taxon>
        <taxon>Streptophyta</taxon>
        <taxon>Embryophyta</taxon>
        <taxon>Tracheophyta</taxon>
        <taxon>Spermatophyta</taxon>
        <taxon>Magnoliopsida</taxon>
        <taxon>Magnoliidae</taxon>
        <taxon>Laurales</taxon>
        <taxon>Lauraceae</taxon>
        <taxon>Cinnamomum</taxon>
    </lineage>
</organism>
<evidence type="ECO:0000256" key="2">
    <source>
        <dbReference type="ARBA" id="ARBA00007843"/>
    </source>
</evidence>
<reference evidence="11 12" key="1">
    <citation type="journal article" date="2019" name="Nat. Plants">
        <title>Stout camphor tree genome fills gaps in understanding of flowering plant genome evolution.</title>
        <authorList>
            <person name="Chaw S.M."/>
            <person name="Liu Y.C."/>
            <person name="Wu Y.W."/>
            <person name="Wang H.Y."/>
            <person name="Lin C.I."/>
            <person name="Wu C.S."/>
            <person name="Ke H.M."/>
            <person name="Chang L.Y."/>
            <person name="Hsu C.Y."/>
            <person name="Yang H.T."/>
            <person name="Sudianto E."/>
            <person name="Hsu M.H."/>
            <person name="Wu K.P."/>
            <person name="Wang L.N."/>
            <person name="Leebens-Mack J.H."/>
            <person name="Tsai I.J."/>
        </authorList>
    </citation>
    <scope>NUCLEOTIDE SEQUENCE [LARGE SCALE GENOMIC DNA]</scope>
    <source>
        <strain evidence="12">cv. Chaw 1501</strain>
        <tissue evidence="11">Young leaves</tissue>
    </source>
</reference>
<dbReference type="EC" id="3.4.19.12" evidence="3"/>
<dbReference type="PROSITE" id="PS50213">
    <property type="entry name" value="FAS1"/>
    <property type="match status" value="1"/>
</dbReference>
<dbReference type="Gene3D" id="3.90.70.40">
    <property type="match status" value="1"/>
</dbReference>
<evidence type="ECO:0000256" key="6">
    <source>
        <dbReference type="ARBA" id="ARBA00022801"/>
    </source>
</evidence>
<keyword evidence="8" id="KW-0812">Transmembrane</keyword>
<dbReference type="GO" id="GO:0016579">
    <property type="term" value="P:protein deubiquitination"/>
    <property type="evidence" value="ECO:0007669"/>
    <property type="project" value="InterPro"/>
</dbReference>
<gene>
    <name evidence="11" type="ORF">CKAN_01508000</name>
</gene>
<dbReference type="InterPro" id="IPR036378">
    <property type="entry name" value="FAS1_dom_sf"/>
</dbReference>
<feature type="active site" evidence="7">
    <location>
        <position position="146"/>
    </location>
</feature>
<feature type="domain" description="FAS1" evidence="9">
    <location>
        <begin position="226"/>
        <end position="366"/>
    </location>
</feature>
<evidence type="ECO:0000313" key="12">
    <source>
        <dbReference type="Proteomes" id="UP000283530"/>
    </source>
</evidence>
<evidence type="ECO:0000259" key="9">
    <source>
        <dbReference type="PROSITE" id="PS50213"/>
    </source>
</evidence>
<keyword evidence="5" id="KW-0833">Ubl conjugation pathway</keyword>
<evidence type="ECO:0000313" key="11">
    <source>
        <dbReference type="EMBL" id="RWR86195.1"/>
    </source>
</evidence>
<dbReference type="Proteomes" id="UP000283530">
    <property type="component" value="Unassembled WGS sequence"/>
</dbReference>
<keyword evidence="12" id="KW-1185">Reference proteome</keyword>
<keyword evidence="8" id="KW-1133">Transmembrane helix</keyword>
<feature type="active site" evidence="7">
    <location>
        <position position="131"/>
    </location>
</feature>
<feature type="domain" description="Josephin" evidence="10">
    <location>
        <begin position="6"/>
        <end position="194"/>
    </location>
</feature>
<dbReference type="Pfam" id="PF02099">
    <property type="entry name" value="Josephin"/>
    <property type="match status" value="1"/>
</dbReference>
<comment type="catalytic activity">
    <reaction evidence="1">
        <text>Thiol-dependent hydrolysis of ester, thioester, amide, peptide and isopeptide bonds formed by the C-terminal Gly of ubiquitin (a 76-residue protein attached to proteins as an intracellular targeting signal).</text>
        <dbReference type="EC" id="3.4.19.12"/>
    </reaction>
</comment>
<evidence type="ECO:0000256" key="7">
    <source>
        <dbReference type="PROSITE-ProRule" id="PRU00331"/>
    </source>
</evidence>
<accession>A0A3S3P9Q1</accession>
<proteinExistence type="inferred from homology"/>
<comment type="similarity">
    <text evidence="2">Belongs to the fasciclin-like AGP family.</text>
</comment>
<evidence type="ECO:0000256" key="4">
    <source>
        <dbReference type="ARBA" id="ARBA00022670"/>
    </source>
</evidence>
<evidence type="ECO:0000256" key="8">
    <source>
        <dbReference type="SAM" id="Phobius"/>
    </source>
</evidence>
<dbReference type="EMBL" id="QPKB01000005">
    <property type="protein sequence ID" value="RWR86195.1"/>
    <property type="molecule type" value="Genomic_DNA"/>
</dbReference>
<dbReference type="InterPro" id="IPR006155">
    <property type="entry name" value="Josephin"/>
</dbReference>
<dbReference type="InterPro" id="IPR000782">
    <property type="entry name" value="FAS1_domain"/>
</dbReference>
<dbReference type="SUPFAM" id="SSF82153">
    <property type="entry name" value="FAS1 domain"/>
    <property type="match status" value="1"/>
</dbReference>
<keyword evidence="8" id="KW-0472">Membrane</keyword>
<dbReference type="GO" id="GO:0004843">
    <property type="term" value="F:cysteine-type deubiquitinase activity"/>
    <property type="evidence" value="ECO:0007669"/>
    <property type="project" value="UniProtKB-EC"/>
</dbReference>
<dbReference type="PANTHER" id="PTHR13291">
    <property type="entry name" value="JOSEPHIN 1, 2"/>
    <property type="match status" value="1"/>
</dbReference>
<evidence type="ECO:0000256" key="5">
    <source>
        <dbReference type="ARBA" id="ARBA00022786"/>
    </source>
</evidence>